<keyword evidence="2" id="KW-1185">Reference proteome</keyword>
<gene>
    <name evidence="1" type="ORF">ACFPFU_13075</name>
</gene>
<organism evidence="1 2">
    <name type="scientific">Negadavirga shengliensis</name>
    <dbReference type="NCBI Taxonomy" id="1389218"/>
    <lineage>
        <taxon>Bacteria</taxon>
        <taxon>Pseudomonadati</taxon>
        <taxon>Bacteroidota</taxon>
        <taxon>Cytophagia</taxon>
        <taxon>Cytophagales</taxon>
        <taxon>Cyclobacteriaceae</taxon>
        <taxon>Negadavirga</taxon>
    </lineage>
</organism>
<dbReference type="EMBL" id="JBHSJJ010000006">
    <property type="protein sequence ID" value="MFC4872622.1"/>
    <property type="molecule type" value="Genomic_DNA"/>
</dbReference>
<reference evidence="2" key="1">
    <citation type="journal article" date="2019" name="Int. J. Syst. Evol. Microbiol.">
        <title>The Global Catalogue of Microorganisms (GCM) 10K type strain sequencing project: providing services to taxonomists for standard genome sequencing and annotation.</title>
        <authorList>
            <consortium name="The Broad Institute Genomics Platform"/>
            <consortium name="The Broad Institute Genome Sequencing Center for Infectious Disease"/>
            <person name="Wu L."/>
            <person name="Ma J."/>
        </authorList>
    </citation>
    <scope>NUCLEOTIDE SEQUENCE [LARGE SCALE GENOMIC DNA]</scope>
    <source>
        <strain evidence="2">CGMCC 4.7466</strain>
    </source>
</reference>
<name>A0ABV9T2A2_9BACT</name>
<protein>
    <submittedName>
        <fullName evidence="1">Uncharacterized protein</fullName>
    </submittedName>
</protein>
<comment type="caution">
    <text evidence="1">The sequence shown here is derived from an EMBL/GenBank/DDBJ whole genome shotgun (WGS) entry which is preliminary data.</text>
</comment>
<evidence type="ECO:0000313" key="1">
    <source>
        <dbReference type="EMBL" id="MFC4872622.1"/>
    </source>
</evidence>
<dbReference type="RefSeq" id="WP_377065175.1">
    <property type="nucleotide sequence ID" value="NZ_JBHSJJ010000006.1"/>
</dbReference>
<proteinExistence type="predicted"/>
<evidence type="ECO:0000313" key="2">
    <source>
        <dbReference type="Proteomes" id="UP001595818"/>
    </source>
</evidence>
<dbReference type="Proteomes" id="UP001595818">
    <property type="component" value="Unassembled WGS sequence"/>
</dbReference>
<accession>A0ABV9T2A2</accession>
<sequence length="59" mass="6895">MNNKELEKKNTSIINSLICEKGYICSVDVLLGLGYLTQKDYEDWRLERVPFLEKVCKVN</sequence>